<dbReference type="InterPro" id="IPR003439">
    <property type="entry name" value="ABC_transporter-like_ATP-bd"/>
</dbReference>
<accession>A0A645HPG1</accession>
<evidence type="ECO:0000259" key="5">
    <source>
        <dbReference type="Pfam" id="PF00005"/>
    </source>
</evidence>
<dbReference type="EMBL" id="VSSQ01096340">
    <property type="protein sequence ID" value="MPN40129.1"/>
    <property type="molecule type" value="Genomic_DNA"/>
</dbReference>
<keyword evidence="4 7" id="KW-0067">ATP-binding</keyword>
<sequence>MKADQLSKGNQQKIQIAQCFLNEPDILILDEPFSGLDPVNAQVFKDAISSFVREGRLVIFSSHQMGYVEEVCDDITLIHSGDILLSGSLDQIKRDMGEGKLQTRIEGMADEALEGKIKAAFPGIETQRHENGLILNTKGKVSQGDILRFIEREGMTIRSFGLYTPSLNDIFISKAGEQA</sequence>
<dbReference type="PANTHER" id="PTHR42711">
    <property type="entry name" value="ABC TRANSPORTER ATP-BINDING PROTEIN"/>
    <property type="match status" value="1"/>
</dbReference>
<proteinExistence type="inferred from homology"/>
<dbReference type="InterPro" id="IPR027417">
    <property type="entry name" value="P-loop_NTPase"/>
</dbReference>
<dbReference type="Pfam" id="PF00005">
    <property type="entry name" value="ABC_tran"/>
    <property type="match status" value="1"/>
</dbReference>
<dbReference type="Pfam" id="PF13732">
    <property type="entry name" value="DrrA1-3_C"/>
    <property type="match status" value="1"/>
</dbReference>
<keyword evidence="2" id="KW-0813">Transport</keyword>
<name>A0A645HPG1_9ZZZZ</name>
<organism evidence="7">
    <name type="scientific">bioreactor metagenome</name>
    <dbReference type="NCBI Taxonomy" id="1076179"/>
    <lineage>
        <taxon>unclassified sequences</taxon>
        <taxon>metagenomes</taxon>
        <taxon>ecological metagenomes</taxon>
    </lineage>
</organism>
<reference evidence="7" key="1">
    <citation type="submission" date="2019-08" db="EMBL/GenBank/DDBJ databases">
        <authorList>
            <person name="Kucharzyk K."/>
            <person name="Murdoch R.W."/>
            <person name="Higgins S."/>
            <person name="Loffler F."/>
        </authorList>
    </citation>
    <scope>NUCLEOTIDE SEQUENCE</scope>
</reference>
<dbReference type="InterPro" id="IPR025302">
    <property type="entry name" value="DrrA1/2-like_C"/>
</dbReference>
<feature type="domain" description="Daunorubicin resistance ATP-binding protein DrrA1/2-like C-terminal" evidence="6">
    <location>
        <begin position="87"/>
        <end position="174"/>
    </location>
</feature>
<evidence type="ECO:0000256" key="1">
    <source>
        <dbReference type="ARBA" id="ARBA00005417"/>
    </source>
</evidence>
<gene>
    <name evidence="7" type="primary">btuD_315</name>
    <name evidence="7" type="ORF">SDC9_187665</name>
</gene>
<evidence type="ECO:0000256" key="2">
    <source>
        <dbReference type="ARBA" id="ARBA00022448"/>
    </source>
</evidence>
<evidence type="ECO:0000259" key="6">
    <source>
        <dbReference type="Pfam" id="PF13732"/>
    </source>
</evidence>
<dbReference type="InterPro" id="IPR050763">
    <property type="entry name" value="ABC_transporter_ATP-binding"/>
</dbReference>
<comment type="caution">
    <text evidence="7">The sequence shown here is derived from an EMBL/GenBank/DDBJ whole genome shotgun (WGS) entry which is preliminary data.</text>
</comment>
<evidence type="ECO:0000256" key="4">
    <source>
        <dbReference type="ARBA" id="ARBA00022840"/>
    </source>
</evidence>
<evidence type="ECO:0000313" key="7">
    <source>
        <dbReference type="EMBL" id="MPN40129.1"/>
    </source>
</evidence>
<dbReference type="SUPFAM" id="SSF52540">
    <property type="entry name" value="P-loop containing nucleoside triphosphate hydrolases"/>
    <property type="match status" value="1"/>
</dbReference>
<dbReference type="GO" id="GO:0005524">
    <property type="term" value="F:ATP binding"/>
    <property type="evidence" value="ECO:0007669"/>
    <property type="project" value="UniProtKB-KW"/>
</dbReference>
<comment type="similarity">
    <text evidence="1">Belongs to the ABC transporter superfamily.</text>
</comment>
<dbReference type="GO" id="GO:0016887">
    <property type="term" value="F:ATP hydrolysis activity"/>
    <property type="evidence" value="ECO:0007669"/>
    <property type="project" value="InterPro"/>
</dbReference>
<protein>
    <submittedName>
        <fullName evidence="7">Vitamin B12 import ATP-binding protein BtuD</fullName>
    </submittedName>
</protein>
<keyword evidence="3" id="KW-0547">Nucleotide-binding</keyword>
<dbReference type="Gene3D" id="3.40.50.300">
    <property type="entry name" value="P-loop containing nucleotide triphosphate hydrolases"/>
    <property type="match status" value="1"/>
</dbReference>
<dbReference type="AlphaFoldDB" id="A0A645HPG1"/>
<dbReference type="PANTHER" id="PTHR42711:SF5">
    <property type="entry name" value="ABC TRANSPORTER ATP-BINDING PROTEIN NATA"/>
    <property type="match status" value="1"/>
</dbReference>
<evidence type="ECO:0000256" key="3">
    <source>
        <dbReference type="ARBA" id="ARBA00022741"/>
    </source>
</evidence>
<feature type="domain" description="ABC transporter" evidence="5">
    <location>
        <begin position="3"/>
        <end position="33"/>
    </location>
</feature>